<sequence>MRKNGVPLLWGMIWVFLLMASFTPFVIVAFPFMMIPAIVLYGERGRNTFAIVTLAVAAVAGLFVSAFGPFVVMLTWAILGFFAVPSAVMGRGYHQKKSARSVITGGVLALIAMQLVLFVLLFSAYPNLTSDFRQYLKDSMDTMPAFITVELGDAYIDRSVDMMIQMIPFYMLALAGFYTLISHAFARRILDSRGHAVPGLPPLHTWRLPRSWVWYYLIVLLIGMFWNMESDSFLTAVYHNLYPLLLLVFSVQAISFLRFMTKERKWNRAIPILGIVVGLLMPQVLSLLGVMDTAFPLRDRMKK</sequence>
<feature type="transmembrane region" description="Helical" evidence="1">
    <location>
        <begin position="12"/>
        <end position="41"/>
    </location>
</feature>
<gene>
    <name evidence="2" type="ORF">XYCOK13_32770</name>
</gene>
<accession>A0A8J4H3T9</accession>
<dbReference type="RefSeq" id="WP_213413274.1">
    <property type="nucleotide sequence ID" value="NZ_BOVK01000049.1"/>
</dbReference>
<keyword evidence="1" id="KW-0812">Transmembrane</keyword>
<dbReference type="InterPro" id="IPR018710">
    <property type="entry name" value="DUF2232"/>
</dbReference>
<dbReference type="AlphaFoldDB" id="A0A8J4H3T9"/>
<feature type="transmembrane region" description="Helical" evidence="1">
    <location>
        <begin position="73"/>
        <end position="90"/>
    </location>
</feature>
<comment type="caution">
    <text evidence="2">The sequence shown here is derived from an EMBL/GenBank/DDBJ whole genome shotgun (WGS) entry which is preliminary data.</text>
</comment>
<keyword evidence="1" id="KW-1133">Transmembrane helix</keyword>
<keyword evidence="1" id="KW-0472">Membrane</keyword>
<feature type="transmembrane region" description="Helical" evidence="1">
    <location>
        <begin position="212"/>
        <end position="228"/>
    </location>
</feature>
<feature type="transmembrane region" description="Helical" evidence="1">
    <location>
        <begin position="272"/>
        <end position="291"/>
    </location>
</feature>
<dbReference type="Proteomes" id="UP000677918">
    <property type="component" value="Unassembled WGS sequence"/>
</dbReference>
<feature type="transmembrane region" description="Helical" evidence="1">
    <location>
        <begin position="102"/>
        <end position="125"/>
    </location>
</feature>
<evidence type="ECO:0000313" key="2">
    <source>
        <dbReference type="EMBL" id="GIQ70453.1"/>
    </source>
</evidence>
<evidence type="ECO:0000256" key="1">
    <source>
        <dbReference type="SAM" id="Phobius"/>
    </source>
</evidence>
<dbReference type="EMBL" id="BOVK01000049">
    <property type="protein sequence ID" value="GIQ70453.1"/>
    <property type="molecule type" value="Genomic_DNA"/>
</dbReference>
<feature type="transmembrane region" description="Helical" evidence="1">
    <location>
        <begin position="240"/>
        <end position="260"/>
    </location>
</feature>
<dbReference type="PANTHER" id="PTHR41324:SF1">
    <property type="entry name" value="DUF2232 DOMAIN-CONTAINING PROTEIN"/>
    <property type="match status" value="1"/>
</dbReference>
<protein>
    <submittedName>
        <fullName evidence="2">Membrane protein</fullName>
    </submittedName>
</protein>
<feature type="transmembrane region" description="Helical" evidence="1">
    <location>
        <begin position="167"/>
        <end position="186"/>
    </location>
</feature>
<reference evidence="2" key="1">
    <citation type="submission" date="2021-04" db="EMBL/GenBank/DDBJ databases">
        <title>Draft genome sequence of Xylanibacillus composti strain K13.</title>
        <authorList>
            <person name="Uke A."/>
            <person name="Chhe C."/>
            <person name="Baramee S."/>
            <person name="Kosugi A."/>
        </authorList>
    </citation>
    <scope>NUCLEOTIDE SEQUENCE</scope>
    <source>
        <strain evidence="2">K13</strain>
    </source>
</reference>
<organism evidence="2 3">
    <name type="scientific">Xylanibacillus composti</name>
    <dbReference type="NCBI Taxonomy" id="1572762"/>
    <lineage>
        <taxon>Bacteria</taxon>
        <taxon>Bacillati</taxon>
        <taxon>Bacillota</taxon>
        <taxon>Bacilli</taxon>
        <taxon>Bacillales</taxon>
        <taxon>Paenibacillaceae</taxon>
        <taxon>Xylanibacillus</taxon>
    </lineage>
</organism>
<keyword evidence="3" id="KW-1185">Reference proteome</keyword>
<dbReference type="Pfam" id="PF09991">
    <property type="entry name" value="DUF2232"/>
    <property type="match status" value="1"/>
</dbReference>
<proteinExistence type="predicted"/>
<dbReference type="PANTHER" id="PTHR41324">
    <property type="entry name" value="MEMBRANE PROTEIN-RELATED"/>
    <property type="match status" value="1"/>
</dbReference>
<name>A0A8J4H3T9_9BACL</name>
<evidence type="ECO:0000313" key="3">
    <source>
        <dbReference type="Proteomes" id="UP000677918"/>
    </source>
</evidence>
<feature type="transmembrane region" description="Helical" evidence="1">
    <location>
        <begin position="48"/>
        <end position="67"/>
    </location>
</feature>